<proteinExistence type="predicted"/>
<organism evidence="1 2">
    <name type="scientific">Acinetobacter proteolyticus</name>
    <dbReference type="NCBI Taxonomy" id="1776741"/>
    <lineage>
        <taxon>Bacteria</taxon>
        <taxon>Pseudomonadati</taxon>
        <taxon>Pseudomonadota</taxon>
        <taxon>Gammaproteobacteria</taxon>
        <taxon>Moraxellales</taxon>
        <taxon>Moraxellaceae</taxon>
        <taxon>Acinetobacter</taxon>
    </lineage>
</organism>
<comment type="caution">
    <text evidence="1">The sequence shown here is derived from an EMBL/GenBank/DDBJ whole genome shotgun (WGS) entry which is preliminary data.</text>
</comment>
<name>A0A2N0WID5_9GAMM</name>
<accession>A0A2N0WID5</accession>
<dbReference type="AlphaFoldDB" id="A0A2N0WID5"/>
<sequence length="197" mass="22543">MSYVTIADTAQLVKDLKAYYGKNFADFWSGMSDTDIAMNFANILADVHIEQFNHGRKKMESSGFIPNMPQFKDWCLEKKSPAHNWLSAHEAWALCLSYENNEKVSVTAQAMEAFRKVGHVLHNEGQKPAFQAFKGFYSRIVDRAVERGQPQTIFVPPLRLKSTEERSIHLTHDRRELARESIAGLMEKLKLPRGLTK</sequence>
<dbReference type="EMBL" id="PISJ01000005">
    <property type="protein sequence ID" value="PKF35526.1"/>
    <property type="molecule type" value="Genomic_DNA"/>
</dbReference>
<evidence type="ECO:0000313" key="2">
    <source>
        <dbReference type="Proteomes" id="UP000233553"/>
    </source>
</evidence>
<reference evidence="1 2" key="1">
    <citation type="submission" date="2017-12" db="EMBL/GenBank/DDBJ databases">
        <title>Draft Genome sequences of multiple microbial strains isolated from spacecraft associated surfaces.</title>
        <authorList>
            <person name="Seuylemezian A."/>
            <person name="Vaishampayan P."/>
            <person name="Venkateswaran K."/>
        </authorList>
    </citation>
    <scope>NUCLEOTIDE SEQUENCE [LARGE SCALE GENOMIC DNA]</scope>
    <source>
        <strain evidence="1 2">2P01AA</strain>
    </source>
</reference>
<dbReference type="Proteomes" id="UP000233553">
    <property type="component" value="Unassembled WGS sequence"/>
</dbReference>
<evidence type="ECO:0000313" key="1">
    <source>
        <dbReference type="EMBL" id="PKF35526.1"/>
    </source>
</evidence>
<protein>
    <submittedName>
        <fullName evidence="1">Uncharacterized protein</fullName>
    </submittedName>
</protein>
<dbReference type="RefSeq" id="WP_101235747.1">
    <property type="nucleotide sequence ID" value="NZ_PISJ01000005.1"/>
</dbReference>
<gene>
    <name evidence="1" type="ORF">CW311_04350</name>
</gene>